<sequence>MHTSEVVASSGTLFHYGLNVLDFPNNGSDSSEKYKAFRYYVSGFDYEDRPVVIMDWGKWDLAWLVSHPDLSDKLLRNYENYVEELVSGNFTRKLSHFLPNGYNSDQIVIIKDYDGLDVRQVYTSASVKFAMELLTKMRRCFHSVAYGFMVNSNPLTYQLIEMAKPLAGDFLAKVNPGIGNLKIIDRQMSVRIFVLS</sequence>
<dbReference type="OrthoDB" id="440711at2759"/>
<dbReference type="EMBL" id="CAJVCH010532272">
    <property type="protein sequence ID" value="CAG7824299.1"/>
    <property type="molecule type" value="Genomic_DNA"/>
</dbReference>
<accession>A0A8J2LJJ9</accession>
<proteinExistence type="predicted"/>
<evidence type="ECO:0000313" key="2">
    <source>
        <dbReference type="Proteomes" id="UP000708208"/>
    </source>
</evidence>
<dbReference type="AlphaFoldDB" id="A0A8J2LJJ9"/>
<name>A0A8J2LJJ9_9HEXA</name>
<organism evidence="1 2">
    <name type="scientific">Allacma fusca</name>
    <dbReference type="NCBI Taxonomy" id="39272"/>
    <lineage>
        <taxon>Eukaryota</taxon>
        <taxon>Metazoa</taxon>
        <taxon>Ecdysozoa</taxon>
        <taxon>Arthropoda</taxon>
        <taxon>Hexapoda</taxon>
        <taxon>Collembola</taxon>
        <taxon>Symphypleona</taxon>
        <taxon>Sminthuridae</taxon>
        <taxon>Allacma</taxon>
    </lineage>
</organism>
<keyword evidence="2" id="KW-1185">Reference proteome</keyword>
<gene>
    <name evidence="1" type="ORF">AFUS01_LOCUS34462</name>
</gene>
<reference evidence="1" key="1">
    <citation type="submission" date="2021-06" db="EMBL/GenBank/DDBJ databases">
        <authorList>
            <person name="Hodson N. C."/>
            <person name="Mongue J. A."/>
            <person name="Jaron S. K."/>
        </authorList>
    </citation>
    <scope>NUCLEOTIDE SEQUENCE</scope>
</reference>
<protein>
    <submittedName>
        <fullName evidence="1">Uncharacterized protein</fullName>
    </submittedName>
</protein>
<evidence type="ECO:0000313" key="1">
    <source>
        <dbReference type="EMBL" id="CAG7824299.1"/>
    </source>
</evidence>
<comment type="caution">
    <text evidence="1">The sequence shown here is derived from an EMBL/GenBank/DDBJ whole genome shotgun (WGS) entry which is preliminary data.</text>
</comment>
<dbReference type="Proteomes" id="UP000708208">
    <property type="component" value="Unassembled WGS sequence"/>
</dbReference>